<reference evidence="2" key="1">
    <citation type="submission" date="2003-08" db="EMBL/GenBank/DDBJ databases">
        <authorList>
            <person name="Birren B."/>
            <person name="Nusbaum C."/>
            <person name="Abebe A."/>
            <person name="Abouelleil A."/>
            <person name="Adekoya E."/>
            <person name="Ait-zahra M."/>
            <person name="Allen N."/>
            <person name="Allen T."/>
            <person name="An P."/>
            <person name="Anderson M."/>
            <person name="Anderson S."/>
            <person name="Arachchi H."/>
            <person name="Armbruster J."/>
            <person name="Bachantsang P."/>
            <person name="Baldwin J."/>
            <person name="Barry A."/>
            <person name="Bayul T."/>
            <person name="Blitshsteyn B."/>
            <person name="Bloom T."/>
            <person name="Blye J."/>
            <person name="Boguslavskiy L."/>
            <person name="Borowsky M."/>
            <person name="Boukhgalter B."/>
            <person name="Brunache A."/>
            <person name="Butler J."/>
            <person name="Calixte N."/>
            <person name="Calvo S."/>
            <person name="Camarata J."/>
            <person name="Campo K."/>
            <person name="Chang J."/>
            <person name="Cheshatsang Y."/>
            <person name="Citroen M."/>
            <person name="Collymore A."/>
            <person name="Considine T."/>
            <person name="Cook A."/>
            <person name="Cooke P."/>
            <person name="Corum B."/>
            <person name="Cuomo C."/>
            <person name="David R."/>
            <person name="Dawoe T."/>
            <person name="Degray S."/>
            <person name="Dodge S."/>
            <person name="Dooley K."/>
            <person name="Dorje P."/>
            <person name="Dorjee K."/>
            <person name="Dorris L."/>
            <person name="Duffey N."/>
            <person name="Dupes A."/>
            <person name="Elkins T."/>
            <person name="Engels R."/>
            <person name="Erickson J."/>
            <person name="Farina A."/>
            <person name="Faro S."/>
            <person name="Ferreira P."/>
            <person name="Fischer H."/>
            <person name="Fitzgerald M."/>
            <person name="Foley K."/>
            <person name="Gage D."/>
            <person name="Galagan J."/>
            <person name="Gearin G."/>
            <person name="Gnerre S."/>
            <person name="Gnirke A."/>
            <person name="Goyette A."/>
            <person name="Graham J."/>
            <person name="Grandbois E."/>
            <person name="Gyaltsen K."/>
            <person name="Hafez N."/>
            <person name="Hagopian D."/>
            <person name="Hagos B."/>
            <person name="Hall J."/>
            <person name="Hatcher B."/>
            <person name="Heller A."/>
            <person name="Higgins H."/>
            <person name="Honan T."/>
            <person name="Horn A."/>
            <person name="Houde N."/>
            <person name="Hughes L."/>
            <person name="Hulme W."/>
            <person name="Husby E."/>
            <person name="Iliev I."/>
            <person name="Jaffe D."/>
            <person name="Jones C."/>
            <person name="Kamal M."/>
            <person name="Kamat A."/>
            <person name="Kamvysselis M."/>
            <person name="Karlsson E."/>
            <person name="Kells C."/>
            <person name="Kieu A."/>
            <person name="Kisner P."/>
            <person name="Kodira C."/>
            <person name="Kulbokas E."/>
            <person name="Labutti K."/>
            <person name="Lama D."/>
            <person name="Landers T."/>
            <person name="Leger J."/>
            <person name="Levine S."/>
            <person name="Lewis D."/>
            <person name="Lewis T."/>
            <person name="Lindblad-toh K."/>
            <person name="Liu X."/>
            <person name="Lokyitsang T."/>
            <person name="Lokyitsang Y."/>
            <person name="Lucien O."/>
            <person name="Lui A."/>
            <person name="Ma L.J."/>
            <person name="Mabbitt R."/>
            <person name="Macdonald J."/>
            <person name="Maclean C."/>
            <person name="Major J."/>
            <person name="Manning J."/>
            <person name="Marabella R."/>
            <person name="Maru K."/>
            <person name="Matthews C."/>
            <person name="Mauceli E."/>
            <person name="Mccarthy M."/>
            <person name="Mcdonough S."/>
            <person name="Mcghee T."/>
            <person name="Meldrim J."/>
            <person name="Meneus L."/>
            <person name="Mesirov J."/>
            <person name="Mihalev A."/>
            <person name="Mihova T."/>
            <person name="Mikkelsen T."/>
            <person name="Mlenga V."/>
            <person name="Moru K."/>
            <person name="Mozes J."/>
            <person name="Mulrain L."/>
            <person name="Munson G."/>
            <person name="Naylor J."/>
            <person name="Newes C."/>
            <person name="Nguyen C."/>
            <person name="Nguyen N."/>
            <person name="Nguyen T."/>
            <person name="Nicol R."/>
            <person name="Nielsen C."/>
            <person name="Nizzari M."/>
            <person name="Norbu C."/>
            <person name="Norbu N."/>
            <person name="O'donnell P."/>
            <person name="Okoawo O."/>
            <person name="O'leary S."/>
            <person name="Omotosho B."/>
            <person name="O'neill K."/>
            <person name="Osman S."/>
            <person name="Parker S."/>
            <person name="Perrin D."/>
            <person name="Phunkhang P."/>
            <person name="Piqani B."/>
            <person name="Purcell S."/>
            <person name="Rachupka T."/>
            <person name="Ramasamy U."/>
            <person name="Rameau R."/>
            <person name="Ray V."/>
            <person name="Raymond C."/>
            <person name="Retta R."/>
            <person name="Richardson S."/>
            <person name="Rise C."/>
            <person name="Rodriguez J."/>
            <person name="Rogers J."/>
            <person name="Rogov P."/>
            <person name="Rutman M."/>
            <person name="Schupbach R."/>
            <person name="Seaman C."/>
            <person name="Settipalli S."/>
            <person name="Sharpe T."/>
            <person name="Sheridan J."/>
            <person name="Sherpa N."/>
            <person name="Shi J."/>
            <person name="Smirnov S."/>
            <person name="Smith C."/>
            <person name="Sougnez C."/>
            <person name="Spencer B."/>
            <person name="Stalker J."/>
            <person name="Stange-thomann N."/>
            <person name="Stavropoulos S."/>
            <person name="Stetson K."/>
            <person name="Stone C."/>
            <person name="Stone S."/>
            <person name="Stubbs M."/>
            <person name="Talamas J."/>
            <person name="Tchuinga P."/>
            <person name="Tenzing P."/>
            <person name="Tesfaye S."/>
            <person name="Theodore J."/>
            <person name="Thoulutsang Y."/>
            <person name="Topham K."/>
            <person name="Towey S."/>
            <person name="Tsamla T."/>
            <person name="Tsomo N."/>
            <person name="Vallee D."/>
            <person name="Vassiliev H."/>
            <person name="Venkataraman V."/>
            <person name="Vinson J."/>
            <person name="Vo A."/>
            <person name="Wade C."/>
            <person name="Wang S."/>
            <person name="Wangchuk T."/>
            <person name="Wangdi T."/>
            <person name="Whittaker C."/>
            <person name="Wilkinson J."/>
            <person name="Wu Y."/>
            <person name="Wyman D."/>
            <person name="Yadav S."/>
            <person name="Yang S."/>
            <person name="Yang X."/>
            <person name="Yeager S."/>
            <person name="Yee E."/>
            <person name="Young G."/>
            <person name="Zainoun J."/>
            <person name="Zembeck L."/>
            <person name="Zimmer A."/>
            <person name="Zody M."/>
            <person name="Lander E."/>
        </authorList>
    </citation>
    <scope>NUCLEOTIDE SEQUENCE [LARGE SCALE GENOMIC DNA]</scope>
</reference>
<dbReference type="STRING" id="51511.ENSCSAVP00000016811"/>
<evidence type="ECO:0008006" key="3">
    <source>
        <dbReference type="Google" id="ProtNLM"/>
    </source>
</evidence>
<name>H2ZGU5_CIOSA</name>
<reference evidence="1" key="3">
    <citation type="submission" date="2025-09" db="UniProtKB">
        <authorList>
            <consortium name="Ensembl"/>
        </authorList>
    </citation>
    <scope>IDENTIFICATION</scope>
</reference>
<evidence type="ECO:0000313" key="2">
    <source>
        <dbReference type="Proteomes" id="UP000007875"/>
    </source>
</evidence>
<dbReference type="Ensembl" id="ENSCSAVT00000016993.1">
    <property type="protein sequence ID" value="ENSCSAVP00000016811.1"/>
    <property type="gene ID" value="ENSCSAVG00000009892.1"/>
</dbReference>
<dbReference type="eggNOG" id="KOG3963">
    <property type="taxonomic scope" value="Eukaryota"/>
</dbReference>
<dbReference type="PANTHER" id="PTHR10656">
    <property type="entry name" value="CELL FATE DETERMINING PROTEIN MAB21-RELATED"/>
    <property type="match status" value="1"/>
</dbReference>
<dbReference type="HOGENOM" id="CLU_1312621_0_0_1"/>
<sequence>MAKEQESEKIDFRSGCSLTRLENLINVFDEYDRHEFDDQMAMEVHIMKEHIFNILGDVQKIDNKLPVANEYLLLSGSARDGTLDIEIETPTELTRGNDFDLDYTLFVPVLKLHDRNQPVVLDMRHSIPCHSWISLKLFDDVTVSRWESCCKTIENQTEGGQFLSPPKVCEWFHETLVKVTDELKENVKRGQPKIVAVQQSGVATTIILAS</sequence>
<reference evidence="1" key="2">
    <citation type="submission" date="2025-08" db="UniProtKB">
        <authorList>
            <consortium name="Ensembl"/>
        </authorList>
    </citation>
    <scope>IDENTIFICATION</scope>
</reference>
<accession>H2ZGU5</accession>
<dbReference type="Gene3D" id="3.30.460.90">
    <property type="match status" value="1"/>
</dbReference>
<dbReference type="OMA" id="CEWFHET"/>
<evidence type="ECO:0000313" key="1">
    <source>
        <dbReference type="Ensembl" id="ENSCSAVP00000016811.1"/>
    </source>
</evidence>
<keyword evidence="2" id="KW-1185">Reference proteome</keyword>
<organism evidence="1 2">
    <name type="scientific">Ciona savignyi</name>
    <name type="common">Pacific transparent sea squirt</name>
    <dbReference type="NCBI Taxonomy" id="51511"/>
    <lineage>
        <taxon>Eukaryota</taxon>
        <taxon>Metazoa</taxon>
        <taxon>Chordata</taxon>
        <taxon>Tunicata</taxon>
        <taxon>Ascidiacea</taxon>
        <taxon>Phlebobranchia</taxon>
        <taxon>Cionidae</taxon>
        <taxon>Ciona</taxon>
    </lineage>
</organism>
<dbReference type="PANTHER" id="PTHR10656:SF69">
    <property type="entry name" value="MAB-21-LIKE HHH_H2TH-LIKE DOMAIN-CONTAINING PROTEIN"/>
    <property type="match status" value="1"/>
</dbReference>
<dbReference type="AlphaFoldDB" id="H2ZGU5"/>
<dbReference type="Proteomes" id="UP000007875">
    <property type="component" value="Unassembled WGS sequence"/>
</dbReference>
<dbReference type="InParanoid" id="H2ZGU5"/>
<proteinExistence type="predicted"/>
<protein>
    <recommendedName>
        <fullName evidence="3">Mab-21-like nucleotidyltransferase domain-containing protein</fullName>
    </recommendedName>
</protein>